<evidence type="ECO:0000313" key="3">
    <source>
        <dbReference type="Proteomes" id="UP000294847"/>
    </source>
</evidence>
<dbReference type="GO" id="GO:0003993">
    <property type="term" value="F:acid phosphatase activity"/>
    <property type="evidence" value="ECO:0007669"/>
    <property type="project" value="TreeGrafter"/>
</dbReference>
<dbReference type="AlphaFoldDB" id="A0A4V1C8D6"/>
<dbReference type="SUPFAM" id="SSF53254">
    <property type="entry name" value="Phosphoglycerate mutase-like"/>
    <property type="match status" value="1"/>
</dbReference>
<dbReference type="Gene3D" id="3.40.50.1240">
    <property type="entry name" value="Phosphoglycerate mutase-like"/>
    <property type="match status" value="1"/>
</dbReference>
<dbReference type="InterPro" id="IPR000560">
    <property type="entry name" value="His_Pase_clade-2"/>
</dbReference>
<dbReference type="PANTHER" id="PTHR20963">
    <property type="entry name" value="MULTIPLE INOSITOL POLYPHOSPHATE PHOSPHATASE-RELATED"/>
    <property type="match status" value="1"/>
</dbReference>
<dbReference type="InterPro" id="IPR029033">
    <property type="entry name" value="His_PPase_superfam"/>
</dbReference>
<evidence type="ECO:0000313" key="2">
    <source>
        <dbReference type="EMBL" id="QBZ66518.1"/>
    </source>
</evidence>
<proteinExistence type="predicted"/>
<name>A0A4V1C8D6_PYROR</name>
<reference evidence="2 3" key="1">
    <citation type="journal article" date="2019" name="Mol. Biol. Evol.">
        <title>Blast fungal genomes show frequent chromosomal changes, gene gains and losses, and effector gene turnover.</title>
        <authorList>
            <person name="Gomez Luciano L.B."/>
            <person name="Jason Tsai I."/>
            <person name="Chuma I."/>
            <person name="Tosa Y."/>
            <person name="Chen Y.H."/>
            <person name="Li J.Y."/>
            <person name="Li M.Y."/>
            <person name="Jade Lu M.Y."/>
            <person name="Nakayashiki H."/>
            <person name="Li W.H."/>
        </authorList>
    </citation>
    <scope>NUCLEOTIDE SEQUENCE [LARGE SCALE GENOMIC DNA]</scope>
    <source>
        <strain evidence="2">MZ5-1-6</strain>
    </source>
</reference>
<sequence length="213" mass="23570">MGLCTMETTANFEKTGQLSPLCNLFTEADWVKYGYLSSVQKWYRYGNGNPLGPTMGVGWVNELIARLTRSPVQDQTSTNTTLDRNPETFPLQGKLYADFSHTDDMIGIYAALGLFNAPASGTTKIPTNRIATPKELGGFSSSLVSPMGARMYVEKMICTGHKEELVRVLINERVMPLSNCGADRMGRCTLSKFILSLDFARNGGRWDQCFANI</sequence>
<dbReference type="Proteomes" id="UP000294847">
    <property type="component" value="Chromosome 7"/>
</dbReference>
<keyword evidence="1" id="KW-0378">Hydrolase</keyword>
<organism evidence="2 3">
    <name type="scientific">Pyricularia oryzae</name>
    <name type="common">Rice blast fungus</name>
    <name type="synonym">Magnaporthe oryzae</name>
    <dbReference type="NCBI Taxonomy" id="318829"/>
    <lineage>
        <taxon>Eukaryota</taxon>
        <taxon>Fungi</taxon>
        <taxon>Dikarya</taxon>
        <taxon>Ascomycota</taxon>
        <taxon>Pezizomycotina</taxon>
        <taxon>Sordariomycetes</taxon>
        <taxon>Sordariomycetidae</taxon>
        <taxon>Magnaporthales</taxon>
        <taxon>Pyriculariaceae</taxon>
        <taxon>Pyricularia</taxon>
    </lineage>
</organism>
<dbReference type="EMBL" id="CP034210">
    <property type="protein sequence ID" value="QBZ66518.1"/>
    <property type="molecule type" value="Genomic_DNA"/>
</dbReference>
<accession>A0A4V1C8D6</accession>
<dbReference type="PANTHER" id="PTHR20963:SF24">
    <property type="entry name" value="3-PHYTASE B"/>
    <property type="match status" value="1"/>
</dbReference>
<dbReference type="Pfam" id="PF00328">
    <property type="entry name" value="His_Phos_2"/>
    <property type="match status" value="1"/>
</dbReference>
<protein>
    <recommendedName>
        <fullName evidence="4">3-phytase</fullName>
    </recommendedName>
</protein>
<dbReference type="CDD" id="cd07061">
    <property type="entry name" value="HP_HAP_like"/>
    <property type="match status" value="1"/>
</dbReference>
<evidence type="ECO:0008006" key="4">
    <source>
        <dbReference type="Google" id="ProtNLM"/>
    </source>
</evidence>
<gene>
    <name evidence="2" type="ORF">PoMZ_13497</name>
</gene>
<evidence type="ECO:0000256" key="1">
    <source>
        <dbReference type="ARBA" id="ARBA00022801"/>
    </source>
</evidence>